<evidence type="ECO:0000313" key="5">
    <source>
        <dbReference type="Proteomes" id="UP001530400"/>
    </source>
</evidence>
<keyword evidence="3" id="KW-0472">Membrane</keyword>
<dbReference type="Gene3D" id="3.40.50.300">
    <property type="entry name" value="P-loop containing nucleotide triphosphate hydrolases"/>
    <property type="match status" value="1"/>
</dbReference>
<sequence length="430" mass="49037">MEKLALVHHKRRFGSGSMKTVTLCAISAAFAACSTSLLCVLLLKDRSNNTVFGGCTQLMLEELNQKLDQPLVQFQHSVNGMNSLRSHLAEERHLDDARNAFPADKVRDAQISNQASQGLDFAIIGWPKTGTSFLMSLFAKHPEITMPEKEFCELPAVPDNLTRFIQETHDKVSLAKSTRQKTGIKCPTIIKDAYQIESLMKLSSDTRLIVGVRHPVLWFERVKEVYDKNFPKSDIIPALHLNSQTHWKSCSVAFAKFDLFLKQLAKVSLTMDDTFEMGKTSHNPFWAKRVAVNPYKVFIYASEQLSDADTSRQDQFREDLEDYLGLDSPFLNFNEVGKVNSNKLIYPECIDICDPQYDKIRQTLLQIGKKSSKWIIRKFIKSKDVYVSNEEHFIKSVNSWGRDPCEVRNEDVRNVVSSYKGETERKVLVV</sequence>
<dbReference type="InterPro" id="IPR027417">
    <property type="entry name" value="P-loop_NTPase"/>
</dbReference>
<dbReference type="PANTHER" id="PTHR43765">
    <property type="entry name" value="2-DEHYDROPANTOATE 2-REDUCTASE-RELATED"/>
    <property type="match status" value="1"/>
</dbReference>
<reference evidence="4 5" key="1">
    <citation type="submission" date="2024-10" db="EMBL/GenBank/DDBJ databases">
        <title>Updated reference genomes for cyclostephanoid diatoms.</title>
        <authorList>
            <person name="Roberts W.R."/>
            <person name="Alverson A.J."/>
        </authorList>
    </citation>
    <scope>NUCLEOTIDE SEQUENCE [LARGE SCALE GENOMIC DNA]</scope>
    <source>
        <strain evidence="4 5">AJA010-31</strain>
    </source>
</reference>
<dbReference type="GO" id="GO:0016491">
    <property type="term" value="F:oxidoreductase activity"/>
    <property type="evidence" value="ECO:0007669"/>
    <property type="project" value="UniProtKB-KW"/>
</dbReference>
<protein>
    <recommendedName>
        <fullName evidence="6">Sulfotransferase</fullName>
    </recommendedName>
</protein>
<gene>
    <name evidence="4" type="ORF">ACHAWO_012734</name>
</gene>
<organism evidence="4 5">
    <name type="scientific">Cyclotella atomus</name>
    <dbReference type="NCBI Taxonomy" id="382360"/>
    <lineage>
        <taxon>Eukaryota</taxon>
        <taxon>Sar</taxon>
        <taxon>Stramenopiles</taxon>
        <taxon>Ochrophyta</taxon>
        <taxon>Bacillariophyta</taxon>
        <taxon>Coscinodiscophyceae</taxon>
        <taxon>Thalassiosirophycidae</taxon>
        <taxon>Stephanodiscales</taxon>
        <taxon>Stephanodiscaceae</taxon>
        <taxon>Cyclotella</taxon>
    </lineage>
</organism>
<evidence type="ECO:0000256" key="3">
    <source>
        <dbReference type="SAM" id="Phobius"/>
    </source>
</evidence>
<dbReference type="EMBL" id="JALLPJ020000711">
    <property type="protein sequence ID" value="KAL3784907.1"/>
    <property type="molecule type" value="Genomic_DNA"/>
</dbReference>
<dbReference type="PROSITE" id="PS51257">
    <property type="entry name" value="PROKAR_LIPOPROTEIN"/>
    <property type="match status" value="1"/>
</dbReference>
<feature type="transmembrane region" description="Helical" evidence="3">
    <location>
        <begin position="21"/>
        <end position="43"/>
    </location>
</feature>
<evidence type="ECO:0008006" key="6">
    <source>
        <dbReference type="Google" id="ProtNLM"/>
    </source>
</evidence>
<dbReference type="InterPro" id="IPR050838">
    <property type="entry name" value="Ketopantoate_reductase"/>
</dbReference>
<dbReference type="Proteomes" id="UP001530400">
    <property type="component" value="Unassembled WGS sequence"/>
</dbReference>
<evidence type="ECO:0000256" key="1">
    <source>
        <dbReference type="ARBA" id="ARBA00022857"/>
    </source>
</evidence>
<keyword evidence="2" id="KW-0560">Oxidoreductase</keyword>
<keyword evidence="1" id="KW-0521">NADP</keyword>
<dbReference type="AlphaFoldDB" id="A0ABD3PB83"/>
<dbReference type="PANTHER" id="PTHR43765:SF2">
    <property type="entry name" value="2-DEHYDROPANTOATE 2-REDUCTASE"/>
    <property type="match status" value="1"/>
</dbReference>
<keyword evidence="3" id="KW-0812">Transmembrane</keyword>
<keyword evidence="5" id="KW-1185">Reference proteome</keyword>
<proteinExistence type="predicted"/>
<comment type="caution">
    <text evidence="4">The sequence shown here is derived from an EMBL/GenBank/DDBJ whole genome shotgun (WGS) entry which is preliminary data.</text>
</comment>
<evidence type="ECO:0000256" key="2">
    <source>
        <dbReference type="ARBA" id="ARBA00023002"/>
    </source>
</evidence>
<name>A0ABD3PB83_9STRA</name>
<keyword evidence="3" id="KW-1133">Transmembrane helix</keyword>
<evidence type="ECO:0000313" key="4">
    <source>
        <dbReference type="EMBL" id="KAL3784907.1"/>
    </source>
</evidence>
<accession>A0ABD3PB83</accession>
<dbReference type="SUPFAM" id="SSF52540">
    <property type="entry name" value="P-loop containing nucleoside triphosphate hydrolases"/>
    <property type="match status" value="1"/>
</dbReference>